<reference evidence="2" key="1">
    <citation type="submission" date="2022-11" db="UniProtKB">
        <authorList>
            <consortium name="WormBaseParasite"/>
        </authorList>
    </citation>
    <scope>IDENTIFICATION</scope>
</reference>
<evidence type="ECO:0000313" key="2">
    <source>
        <dbReference type="WBParaSite" id="PS1159_v2.g5699.t1"/>
    </source>
</evidence>
<proteinExistence type="predicted"/>
<protein>
    <submittedName>
        <fullName evidence="2">Uncharacterized protein</fullName>
    </submittedName>
</protein>
<sequence length="480" mass="55280">MIYFFKFSIVIFCCLLCLSDFKILENNKNSVALERRIFERSLGSDNDYIYACGDPFLETKCKCHESILNCDSNGVQNLNIHVIEEDFTVKIANFKYNGIKVVRKKLILPGREYSVQSLDFQFNLISKIENAAFDEFRKLEKLNLSNNNLTKIDENVLTESLGTTLIELNLNRNELQKINALTFMNLKKLEFLGLSDNAALMPFFNKNVFSKSLANLKKLDLSFCNISILDEDVFINLVNLEYLILYKNPFTTIPKAIKYLVNLRILDVSHSELKILNNETFAFNDKFEDLVAIDSDDLITIGDCAFCNLPNLKRVELWVCPNLTNIHENAFGSISSGKLYSKLTDFGISGYICDCSMAWLINDLKRSDSIFSKKLKSLERPPKYRCEYPPELKGKKLSEVSGKICNGKLSELYHSSSTTSIFSFHWIFLIGIIFGIAILCYIYRNQILSYFYQKNTFQNETDDEDKLYQYFNPEADTISM</sequence>
<dbReference type="Proteomes" id="UP000887580">
    <property type="component" value="Unplaced"/>
</dbReference>
<name>A0AC35GJB2_9BILA</name>
<dbReference type="WBParaSite" id="PS1159_v2.g5699.t1">
    <property type="protein sequence ID" value="PS1159_v2.g5699.t1"/>
    <property type="gene ID" value="PS1159_v2.g5699"/>
</dbReference>
<organism evidence="1 2">
    <name type="scientific">Panagrolaimus sp. PS1159</name>
    <dbReference type="NCBI Taxonomy" id="55785"/>
    <lineage>
        <taxon>Eukaryota</taxon>
        <taxon>Metazoa</taxon>
        <taxon>Ecdysozoa</taxon>
        <taxon>Nematoda</taxon>
        <taxon>Chromadorea</taxon>
        <taxon>Rhabditida</taxon>
        <taxon>Tylenchina</taxon>
        <taxon>Panagrolaimomorpha</taxon>
        <taxon>Panagrolaimoidea</taxon>
        <taxon>Panagrolaimidae</taxon>
        <taxon>Panagrolaimus</taxon>
    </lineage>
</organism>
<evidence type="ECO:0000313" key="1">
    <source>
        <dbReference type="Proteomes" id="UP000887580"/>
    </source>
</evidence>
<accession>A0AC35GJB2</accession>